<protein>
    <submittedName>
        <fullName evidence="1">Uncharacterized protein</fullName>
    </submittedName>
</protein>
<accession>W6P253</accession>
<proteinExistence type="predicted"/>
<name>W6P253_9BACE</name>
<comment type="caution">
    <text evidence="1">The sequence shown here is derived from an EMBL/GenBank/DDBJ whole genome shotgun (WGS) entry which is preliminary data.</text>
</comment>
<dbReference type="AlphaFoldDB" id="W6P253"/>
<gene>
    <name evidence="1" type="ORF">BN890_17410</name>
</gene>
<reference evidence="1 2" key="1">
    <citation type="submission" date="2013-12" db="EMBL/GenBank/DDBJ databases">
        <title>Improved hybrid genome assemblies of Bacteroides xylanisolvens SD CC 1b and Bacteroides xylanisolvens SD CC 2a using Illumina and 454 Sequencing.</title>
        <authorList>
            <person name="Ramaraj T."/>
            <person name="Sundararajan A."/>
            <person name="Mudge J."/>
            <person name="Schilkey F.D."/>
            <person name="Delvecchio V."/>
            <person name="Donlon M."/>
            <person name="Ziemer C."/>
        </authorList>
    </citation>
    <scope>NUCLEOTIDE SEQUENCE [LARGE SCALE GENOMIC DNA]</scope>
</reference>
<dbReference type="EMBL" id="CBXG010000020">
    <property type="protein sequence ID" value="CDM04166.1"/>
    <property type="molecule type" value="Genomic_DNA"/>
</dbReference>
<organism evidence="1 2">
    <name type="scientific">Bacteroides xylanisolvens SD CC 1b</name>
    <dbReference type="NCBI Taxonomy" id="702447"/>
    <lineage>
        <taxon>Bacteria</taxon>
        <taxon>Pseudomonadati</taxon>
        <taxon>Bacteroidota</taxon>
        <taxon>Bacteroidia</taxon>
        <taxon>Bacteroidales</taxon>
        <taxon>Bacteroidaceae</taxon>
        <taxon>Bacteroides</taxon>
    </lineage>
</organism>
<sequence length="38" mass="4629">MLKQRVEQPDIAVEGFTYHFLNFRDFQNIITIFYYSIA</sequence>
<evidence type="ECO:0000313" key="2">
    <source>
        <dbReference type="Proteomes" id="UP000019380"/>
    </source>
</evidence>
<evidence type="ECO:0000313" key="1">
    <source>
        <dbReference type="EMBL" id="CDM04166.1"/>
    </source>
</evidence>
<dbReference type="Proteomes" id="UP000019380">
    <property type="component" value="Unassembled WGS sequence"/>
</dbReference>